<sequence length="99" mass="11038">MSGPRTPKRAALQRRLKAAGRLKVAKGQEGDRERAEAPAGFKGGASNVAEHFFRALAVLQGIMQARVVEHKVSEAEGFAFRDFIRRHEGRKVMVHEEDK</sequence>
<dbReference type="EMBL" id="JABFUD020000023">
    <property type="protein sequence ID" value="KAI5060907.1"/>
    <property type="molecule type" value="Genomic_DNA"/>
</dbReference>
<comment type="caution">
    <text evidence="2">The sequence shown here is derived from an EMBL/GenBank/DDBJ whole genome shotgun (WGS) entry which is preliminary data.</text>
</comment>
<evidence type="ECO:0000313" key="2">
    <source>
        <dbReference type="EMBL" id="KAI5060907.1"/>
    </source>
</evidence>
<reference evidence="2" key="1">
    <citation type="submission" date="2021-01" db="EMBL/GenBank/DDBJ databases">
        <title>Adiantum capillus-veneris genome.</title>
        <authorList>
            <person name="Fang Y."/>
            <person name="Liao Q."/>
        </authorList>
    </citation>
    <scope>NUCLEOTIDE SEQUENCE</scope>
    <source>
        <strain evidence="2">H3</strain>
        <tissue evidence="2">Leaf</tissue>
    </source>
</reference>
<accession>A0A9D4Z538</accession>
<proteinExistence type="predicted"/>
<feature type="compositionally biased region" description="Basic residues" evidence="1">
    <location>
        <begin position="1"/>
        <end position="24"/>
    </location>
</feature>
<keyword evidence="3" id="KW-1185">Reference proteome</keyword>
<gene>
    <name evidence="2" type="ORF">GOP47_0023412</name>
</gene>
<protein>
    <submittedName>
        <fullName evidence="2">Uncharacterized protein</fullName>
    </submittedName>
</protein>
<evidence type="ECO:0000313" key="3">
    <source>
        <dbReference type="Proteomes" id="UP000886520"/>
    </source>
</evidence>
<dbReference type="Proteomes" id="UP000886520">
    <property type="component" value="Chromosome 23"/>
</dbReference>
<name>A0A9D4Z538_ADICA</name>
<feature type="compositionally biased region" description="Basic and acidic residues" evidence="1">
    <location>
        <begin position="26"/>
        <end position="36"/>
    </location>
</feature>
<feature type="region of interest" description="Disordered" evidence="1">
    <location>
        <begin position="1"/>
        <end position="41"/>
    </location>
</feature>
<evidence type="ECO:0000256" key="1">
    <source>
        <dbReference type="SAM" id="MobiDB-lite"/>
    </source>
</evidence>
<dbReference type="AlphaFoldDB" id="A0A9D4Z538"/>
<organism evidence="2 3">
    <name type="scientific">Adiantum capillus-veneris</name>
    <name type="common">Maidenhair fern</name>
    <dbReference type="NCBI Taxonomy" id="13818"/>
    <lineage>
        <taxon>Eukaryota</taxon>
        <taxon>Viridiplantae</taxon>
        <taxon>Streptophyta</taxon>
        <taxon>Embryophyta</taxon>
        <taxon>Tracheophyta</taxon>
        <taxon>Polypodiopsida</taxon>
        <taxon>Polypodiidae</taxon>
        <taxon>Polypodiales</taxon>
        <taxon>Pteridineae</taxon>
        <taxon>Pteridaceae</taxon>
        <taxon>Vittarioideae</taxon>
        <taxon>Adiantum</taxon>
    </lineage>
</organism>